<proteinExistence type="predicted"/>
<evidence type="ECO:0000313" key="3">
    <source>
        <dbReference type="Proteomes" id="UP000002035"/>
    </source>
</evidence>
<accession>C5FSP6</accession>
<evidence type="ECO:0008006" key="4">
    <source>
        <dbReference type="Google" id="ProtNLM"/>
    </source>
</evidence>
<gene>
    <name evidence="2" type="ORF">MCYG_05718</name>
</gene>
<dbReference type="RefSeq" id="XP_002845849.1">
    <property type="nucleotide sequence ID" value="XM_002845803.1"/>
</dbReference>
<evidence type="ECO:0000256" key="1">
    <source>
        <dbReference type="SAM" id="MobiDB-lite"/>
    </source>
</evidence>
<dbReference type="eggNOG" id="ENOG502SW29">
    <property type="taxonomic scope" value="Eukaryota"/>
</dbReference>
<feature type="compositionally biased region" description="Basic residues" evidence="1">
    <location>
        <begin position="119"/>
        <end position="130"/>
    </location>
</feature>
<keyword evidence="3" id="KW-1185">Reference proteome</keyword>
<protein>
    <recommendedName>
        <fullName evidence="4">Histone h1.3</fullName>
    </recommendedName>
</protein>
<name>C5FSP6_ARTOC</name>
<dbReference type="Proteomes" id="UP000002035">
    <property type="component" value="Unassembled WGS sequence"/>
</dbReference>
<sequence length="205" mass="21547">MDNLTPGEQRTFMLGLLCATDGLTNIKVDYDKLAEKAGLKNAASASVLFNKSRRKILLALTENAGGIATSGTPKKAATADKVTKTRKSAKGKGATNEAHIEEFNDNADDDVNINPGKTTKAKRGKGKAGVKVKTDPNGMVPIKQEAFIKQELFNDEFAKGIIDGTSYPCAGITLNNLWAAGAFSTGNGTTASGSPLDPELDNESV</sequence>
<evidence type="ECO:0000313" key="2">
    <source>
        <dbReference type="EMBL" id="EEQ32899.1"/>
    </source>
</evidence>
<dbReference type="OrthoDB" id="5403747at2759"/>
<dbReference type="HOGENOM" id="CLU_1361294_0_0_1"/>
<dbReference type="STRING" id="554155.C5FSP6"/>
<feature type="region of interest" description="Disordered" evidence="1">
    <location>
        <begin position="78"/>
        <end position="136"/>
    </location>
</feature>
<dbReference type="GeneID" id="9224148"/>
<dbReference type="AlphaFoldDB" id="C5FSP6"/>
<dbReference type="EMBL" id="DS995705">
    <property type="protein sequence ID" value="EEQ32899.1"/>
    <property type="molecule type" value="Genomic_DNA"/>
</dbReference>
<dbReference type="VEuPathDB" id="FungiDB:MCYG_05718"/>
<reference evidence="3" key="1">
    <citation type="journal article" date="2012" name="MBio">
        <title>Comparative genome analysis of Trichophyton rubrum and related dermatophytes reveals candidate genes involved in infection.</title>
        <authorList>
            <person name="Martinez D.A."/>
            <person name="Oliver B.G."/>
            <person name="Graeser Y."/>
            <person name="Goldberg J.M."/>
            <person name="Li W."/>
            <person name="Martinez-Rossi N.M."/>
            <person name="Monod M."/>
            <person name="Shelest E."/>
            <person name="Barton R.C."/>
            <person name="Birch E."/>
            <person name="Brakhage A.A."/>
            <person name="Chen Z."/>
            <person name="Gurr S.J."/>
            <person name="Heiman D."/>
            <person name="Heitman J."/>
            <person name="Kosti I."/>
            <person name="Rossi A."/>
            <person name="Saif S."/>
            <person name="Samalova M."/>
            <person name="Saunders C.W."/>
            <person name="Shea T."/>
            <person name="Summerbell R.C."/>
            <person name="Xu J."/>
            <person name="Young S."/>
            <person name="Zeng Q."/>
            <person name="Birren B.W."/>
            <person name="Cuomo C.A."/>
            <person name="White T.C."/>
        </authorList>
    </citation>
    <scope>NUCLEOTIDE SEQUENCE [LARGE SCALE GENOMIC DNA]</scope>
    <source>
        <strain evidence="3">ATCC MYA-4605 / CBS 113480</strain>
    </source>
</reference>
<organism evidence="2 3">
    <name type="scientific">Arthroderma otae (strain ATCC MYA-4605 / CBS 113480)</name>
    <name type="common">Microsporum canis</name>
    <dbReference type="NCBI Taxonomy" id="554155"/>
    <lineage>
        <taxon>Eukaryota</taxon>
        <taxon>Fungi</taxon>
        <taxon>Dikarya</taxon>
        <taxon>Ascomycota</taxon>
        <taxon>Pezizomycotina</taxon>
        <taxon>Eurotiomycetes</taxon>
        <taxon>Eurotiomycetidae</taxon>
        <taxon>Onygenales</taxon>
        <taxon>Arthrodermataceae</taxon>
        <taxon>Microsporum</taxon>
    </lineage>
</organism>